<dbReference type="EMBL" id="VHSG01000012">
    <property type="protein sequence ID" value="TQV78810.1"/>
    <property type="molecule type" value="Genomic_DNA"/>
</dbReference>
<sequence length="464" mass="52204">MADKLLVIEHDADTGGGIARYYRKKGWQVEVATSVEKARHYLLEDELNPHVIIADLGLPDGNILDYLEELHQQIDYSEWVFAIAADGDTDMERIDELAYDFLEKPFDQRRLDKVLKRALRASQTTRRLQSYSAADTKRYQLDAYVGNSEAVRTLKDMLRRLAEVPISTMIITGETGTGKGLAARIIHHTGLRKNGPLVELNCAALPRDLIESELFGHEAGAFTGAKSRHRGLLEQADGGTLFLDEIGDMDIDLQTKLLKAIEDRRLRRLGSEREITVDAQIIAATGINLEQAAAEGRFREDLYHRLSVFCVTLPPLRERKDDLVEMLPSIVAEYNAKANKHVEIVPDEVWEKLLSYGWPGNVRELRNVIERCVLLSSGEEFPIRWLQLEENCTPGSAKAMGAGASRDTITIQLDGSMSLDAMDSHIIQTALQLNSYNIAETARVLGTTRETLRYRIQKYDLQTS</sequence>
<dbReference type="RefSeq" id="WP_142904645.1">
    <property type="nucleotide sequence ID" value="NZ_ML660093.1"/>
</dbReference>
<dbReference type="InterPro" id="IPR009057">
    <property type="entry name" value="Homeodomain-like_sf"/>
</dbReference>
<keyword evidence="5" id="KW-0804">Transcription</keyword>
<keyword evidence="2" id="KW-0067">ATP-binding</keyword>
<evidence type="ECO:0000256" key="1">
    <source>
        <dbReference type="ARBA" id="ARBA00022741"/>
    </source>
</evidence>
<dbReference type="SMART" id="SM00448">
    <property type="entry name" value="REC"/>
    <property type="match status" value="1"/>
</dbReference>
<evidence type="ECO:0000259" key="7">
    <source>
        <dbReference type="PROSITE" id="PS50045"/>
    </source>
</evidence>
<dbReference type="PROSITE" id="PS50110">
    <property type="entry name" value="RESPONSE_REGULATORY"/>
    <property type="match status" value="1"/>
</dbReference>
<dbReference type="FunFam" id="3.40.50.300:FF:000006">
    <property type="entry name" value="DNA-binding transcriptional regulator NtrC"/>
    <property type="match status" value="1"/>
</dbReference>
<accession>A0A545TNK8</accession>
<evidence type="ECO:0000256" key="2">
    <source>
        <dbReference type="ARBA" id="ARBA00022840"/>
    </source>
</evidence>
<dbReference type="AlphaFoldDB" id="A0A545TNK8"/>
<evidence type="ECO:0000256" key="3">
    <source>
        <dbReference type="ARBA" id="ARBA00023015"/>
    </source>
</evidence>
<dbReference type="PANTHER" id="PTHR32071">
    <property type="entry name" value="TRANSCRIPTIONAL REGULATORY PROTEIN"/>
    <property type="match status" value="1"/>
</dbReference>
<dbReference type="InterPro" id="IPR025943">
    <property type="entry name" value="Sigma_54_int_dom_ATP-bd_2"/>
</dbReference>
<dbReference type="OrthoDB" id="9804019at2"/>
<dbReference type="Pfam" id="PF00158">
    <property type="entry name" value="Sigma54_activat"/>
    <property type="match status" value="1"/>
</dbReference>
<feature type="domain" description="Response regulatory" evidence="8">
    <location>
        <begin position="4"/>
        <end position="119"/>
    </location>
</feature>
<dbReference type="InterPro" id="IPR002078">
    <property type="entry name" value="Sigma_54_int"/>
</dbReference>
<reference evidence="9 10" key="1">
    <citation type="submission" date="2019-06" db="EMBL/GenBank/DDBJ databases">
        <title>Whole genome sequence for Cellvibrionaceae sp. R142.</title>
        <authorList>
            <person name="Wang G."/>
        </authorList>
    </citation>
    <scope>NUCLEOTIDE SEQUENCE [LARGE SCALE GENOMIC DNA]</scope>
    <source>
        <strain evidence="9 10">R142</strain>
    </source>
</reference>
<protein>
    <submittedName>
        <fullName evidence="9">Sigma-54-dependent Fis family transcriptional regulator</fullName>
    </submittedName>
</protein>
<dbReference type="PROSITE" id="PS00688">
    <property type="entry name" value="SIGMA54_INTERACT_3"/>
    <property type="match status" value="1"/>
</dbReference>
<feature type="domain" description="Sigma-54 factor interaction" evidence="7">
    <location>
        <begin position="144"/>
        <end position="374"/>
    </location>
</feature>
<dbReference type="Gene3D" id="1.10.8.60">
    <property type="match status" value="1"/>
</dbReference>
<dbReference type="Gene3D" id="1.10.10.60">
    <property type="entry name" value="Homeodomain-like"/>
    <property type="match status" value="1"/>
</dbReference>
<comment type="caution">
    <text evidence="9">The sequence shown here is derived from an EMBL/GenBank/DDBJ whole genome shotgun (WGS) entry which is preliminary data.</text>
</comment>
<dbReference type="GO" id="GO:0000160">
    <property type="term" value="P:phosphorelay signal transduction system"/>
    <property type="evidence" value="ECO:0007669"/>
    <property type="project" value="InterPro"/>
</dbReference>
<dbReference type="GO" id="GO:0006355">
    <property type="term" value="P:regulation of DNA-templated transcription"/>
    <property type="evidence" value="ECO:0007669"/>
    <property type="project" value="InterPro"/>
</dbReference>
<dbReference type="GO" id="GO:0005524">
    <property type="term" value="F:ATP binding"/>
    <property type="evidence" value="ECO:0007669"/>
    <property type="project" value="UniProtKB-KW"/>
</dbReference>
<keyword evidence="10" id="KW-1185">Reference proteome</keyword>
<dbReference type="InterPro" id="IPR003593">
    <property type="entry name" value="AAA+_ATPase"/>
</dbReference>
<organism evidence="9 10">
    <name type="scientific">Exilibacterium tricleocarpae</name>
    <dbReference type="NCBI Taxonomy" id="2591008"/>
    <lineage>
        <taxon>Bacteria</taxon>
        <taxon>Pseudomonadati</taxon>
        <taxon>Pseudomonadota</taxon>
        <taxon>Gammaproteobacteria</taxon>
        <taxon>Cellvibrionales</taxon>
        <taxon>Cellvibrionaceae</taxon>
        <taxon>Exilibacterium</taxon>
    </lineage>
</organism>
<dbReference type="InterPro" id="IPR058031">
    <property type="entry name" value="AAA_lid_NorR"/>
</dbReference>
<evidence type="ECO:0000256" key="6">
    <source>
        <dbReference type="PROSITE-ProRule" id="PRU00169"/>
    </source>
</evidence>
<dbReference type="PRINTS" id="PR01590">
    <property type="entry name" value="HTHFIS"/>
</dbReference>
<feature type="modified residue" description="4-aspartylphosphate" evidence="6">
    <location>
        <position position="55"/>
    </location>
</feature>
<keyword evidence="1" id="KW-0547">Nucleotide-binding</keyword>
<dbReference type="SUPFAM" id="SSF52172">
    <property type="entry name" value="CheY-like"/>
    <property type="match status" value="1"/>
</dbReference>
<dbReference type="InterPro" id="IPR027417">
    <property type="entry name" value="P-loop_NTPase"/>
</dbReference>
<dbReference type="InterPro" id="IPR011006">
    <property type="entry name" value="CheY-like_superfamily"/>
</dbReference>
<evidence type="ECO:0000313" key="10">
    <source>
        <dbReference type="Proteomes" id="UP000319732"/>
    </source>
</evidence>
<gene>
    <name evidence="9" type="ORF">FKG94_12370</name>
</gene>
<proteinExistence type="predicted"/>
<keyword evidence="3" id="KW-0805">Transcription regulation</keyword>
<dbReference type="Gene3D" id="3.40.50.2300">
    <property type="match status" value="1"/>
</dbReference>
<dbReference type="InterPro" id="IPR025944">
    <property type="entry name" value="Sigma_54_int_dom_CS"/>
</dbReference>
<name>A0A545TNK8_9GAMM</name>
<dbReference type="CDD" id="cd00009">
    <property type="entry name" value="AAA"/>
    <property type="match status" value="1"/>
</dbReference>
<dbReference type="PROSITE" id="PS50045">
    <property type="entry name" value="SIGMA54_INTERACT_4"/>
    <property type="match status" value="1"/>
</dbReference>
<keyword evidence="4" id="KW-0238">DNA-binding</keyword>
<dbReference type="SUPFAM" id="SSF46689">
    <property type="entry name" value="Homeodomain-like"/>
    <property type="match status" value="1"/>
</dbReference>
<dbReference type="Pfam" id="PF25601">
    <property type="entry name" value="AAA_lid_14"/>
    <property type="match status" value="1"/>
</dbReference>
<dbReference type="Pfam" id="PF00072">
    <property type="entry name" value="Response_reg"/>
    <property type="match status" value="1"/>
</dbReference>
<dbReference type="Proteomes" id="UP000319732">
    <property type="component" value="Unassembled WGS sequence"/>
</dbReference>
<evidence type="ECO:0000256" key="5">
    <source>
        <dbReference type="ARBA" id="ARBA00023163"/>
    </source>
</evidence>
<dbReference type="Gene3D" id="3.40.50.300">
    <property type="entry name" value="P-loop containing nucleotide triphosphate hydrolases"/>
    <property type="match status" value="1"/>
</dbReference>
<dbReference type="GO" id="GO:0043565">
    <property type="term" value="F:sequence-specific DNA binding"/>
    <property type="evidence" value="ECO:0007669"/>
    <property type="project" value="InterPro"/>
</dbReference>
<dbReference type="PROSITE" id="PS00676">
    <property type="entry name" value="SIGMA54_INTERACT_2"/>
    <property type="match status" value="1"/>
</dbReference>
<evidence type="ECO:0000259" key="8">
    <source>
        <dbReference type="PROSITE" id="PS50110"/>
    </source>
</evidence>
<dbReference type="SMART" id="SM00382">
    <property type="entry name" value="AAA"/>
    <property type="match status" value="1"/>
</dbReference>
<dbReference type="Pfam" id="PF02954">
    <property type="entry name" value="HTH_8"/>
    <property type="match status" value="1"/>
</dbReference>
<dbReference type="SUPFAM" id="SSF52540">
    <property type="entry name" value="P-loop containing nucleoside triphosphate hydrolases"/>
    <property type="match status" value="1"/>
</dbReference>
<evidence type="ECO:0000256" key="4">
    <source>
        <dbReference type="ARBA" id="ARBA00023125"/>
    </source>
</evidence>
<dbReference type="InterPro" id="IPR001789">
    <property type="entry name" value="Sig_transdc_resp-reg_receiver"/>
</dbReference>
<keyword evidence="6" id="KW-0597">Phosphoprotein</keyword>
<dbReference type="InterPro" id="IPR002197">
    <property type="entry name" value="HTH_Fis"/>
</dbReference>
<evidence type="ECO:0000313" key="9">
    <source>
        <dbReference type="EMBL" id="TQV78810.1"/>
    </source>
</evidence>